<feature type="signal peptide" evidence="2">
    <location>
        <begin position="1"/>
        <end position="19"/>
    </location>
</feature>
<reference evidence="3" key="1">
    <citation type="journal article" date="2013" name="Nat. Commun.">
        <title>Whole-genome sequencing of Oryza brachyantha reveals mechanisms underlying Oryza genome evolution.</title>
        <authorList>
            <person name="Chen J."/>
            <person name="Huang Q."/>
            <person name="Gao D."/>
            <person name="Wang J."/>
            <person name="Lang Y."/>
            <person name="Liu T."/>
            <person name="Li B."/>
            <person name="Bai Z."/>
            <person name="Luis Goicoechea J."/>
            <person name="Liang C."/>
            <person name="Chen C."/>
            <person name="Zhang W."/>
            <person name="Sun S."/>
            <person name="Liao Y."/>
            <person name="Zhang X."/>
            <person name="Yang L."/>
            <person name="Song C."/>
            <person name="Wang M."/>
            <person name="Shi J."/>
            <person name="Liu G."/>
            <person name="Liu J."/>
            <person name="Zhou H."/>
            <person name="Zhou W."/>
            <person name="Yu Q."/>
            <person name="An N."/>
            <person name="Chen Y."/>
            <person name="Cai Q."/>
            <person name="Wang B."/>
            <person name="Liu B."/>
            <person name="Min J."/>
            <person name="Huang Y."/>
            <person name="Wu H."/>
            <person name="Li Z."/>
            <person name="Zhang Y."/>
            <person name="Yin Y."/>
            <person name="Song W."/>
            <person name="Jiang J."/>
            <person name="Jackson S.A."/>
            <person name="Wing R.A."/>
            <person name="Wang J."/>
            <person name="Chen M."/>
        </authorList>
    </citation>
    <scope>NUCLEOTIDE SEQUENCE [LARGE SCALE GENOMIC DNA]</scope>
    <source>
        <strain evidence="3">cv. IRGC 101232</strain>
    </source>
</reference>
<evidence type="ECO:0000313" key="4">
    <source>
        <dbReference type="Proteomes" id="UP000006038"/>
    </source>
</evidence>
<reference evidence="3" key="2">
    <citation type="submission" date="2013-04" db="UniProtKB">
        <authorList>
            <consortium name="EnsemblPlants"/>
        </authorList>
    </citation>
    <scope>IDENTIFICATION</scope>
</reference>
<keyword evidence="2" id="KW-0732">Signal</keyword>
<feature type="transmembrane region" description="Helical" evidence="1">
    <location>
        <begin position="119"/>
        <end position="143"/>
    </location>
</feature>
<protein>
    <recommendedName>
        <fullName evidence="5">Secreted protein</fullName>
    </recommendedName>
</protein>
<dbReference type="EnsemblPlants" id="OB03G12800.1">
    <property type="protein sequence ID" value="OB03G12800.1"/>
    <property type="gene ID" value="OB03G12800"/>
</dbReference>
<dbReference type="HOGENOM" id="CLU_1689427_0_0_1"/>
<organism evidence="3">
    <name type="scientific">Oryza brachyantha</name>
    <name type="common">malo sina</name>
    <dbReference type="NCBI Taxonomy" id="4533"/>
    <lineage>
        <taxon>Eukaryota</taxon>
        <taxon>Viridiplantae</taxon>
        <taxon>Streptophyta</taxon>
        <taxon>Embryophyta</taxon>
        <taxon>Tracheophyta</taxon>
        <taxon>Spermatophyta</taxon>
        <taxon>Magnoliopsida</taxon>
        <taxon>Liliopsida</taxon>
        <taxon>Poales</taxon>
        <taxon>Poaceae</taxon>
        <taxon>BOP clade</taxon>
        <taxon>Oryzoideae</taxon>
        <taxon>Oryzeae</taxon>
        <taxon>Oryzinae</taxon>
        <taxon>Oryza</taxon>
    </lineage>
</organism>
<keyword evidence="1" id="KW-0812">Transmembrane</keyword>
<dbReference type="AlphaFoldDB" id="J3LJQ4"/>
<sequence length="156" mass="17735">MVVKRRMWHVGEVVHMALAFFCQFLCQNPSSLSFISKQFGDRHKLVSRVSITTRVQCCTRDRGLVTSTKVKRNLNEDFFFRTCLFTAVTTRLPGLSSGCGNNPDVPHHSTGKVNRAGLVVIHCITPIFSLIFISQFKLLILNLKLILGYFQRSLIF</sequence>
<dbReference type="Proteomes" id="UP000006038">
    <property type="component" value="Chromosome 3"/>
</dbReference>
<proteinExistence type="predicted"/>
<keyword evidence="1" id="KW-1133">Transmembrane helix</keyword>
<feature type="chain" id="PRO_5003773599" description="Secreted protein" evidence="2">
    <location>
        <begin position="20"/>
        <end position="156"/>
    </location>
</feature>
<evidence type="ECO:0008006" key="5">
    <source>
        <dbReference type="Google" id="ProtNLM"/>
    </source>
</evidence>
<keyword evidence="1" id="KW-0472">Membrane</keyword>
<accession>J3LJQ4</accession>
<dbReference type="Gramene" id="OB03G12800.1">
    <property type="protein sequence ID" value="OB03G12800.1"/>
    <property type="gene ID" value="OB03G12800"/>
</dbReference>
<evidence type="ECO:0000256" key="2">
    <source>
        <dbReference type="SAM" id="SignalP"/>
    </source>
</evidence>
<evidence type="ECO:0000256" key="1">
    <source>
        <dbReference type="SAM" id="Phobius"/>
    </source>
</evidence>
<evidence type="ECO:0000313" key="3">
    <source>
        <dbReference type="EnsemblPlants" id="OB03G12800.1"/>
    </source>
</evidence>
<keyword evidence="4" id="KW-1185">Reference proteome</keyword>
<name>J3LJQ4_ORYBR</name>